<protein>
    <submittedName>
        <fullName evidence="1">Uncharacterized protein</fullName>
    </submittedName>
</protein>
<evidence type="ECO:0000313" key="2">
    <source>
        <dbReference type="Proteomes" id="UP000317990"/>
    </source>
</evidence>
<organism evidence="1 2">
    <name type="scientific">Aphanocapsa feldmannii 277cV</name>
    <dbReference type="NCBI Taxonomy" id="2507553"/>
    <lineage>
        <taxon>Bacteria</taxon>
        <taxon>Bacillati</taxon>
        <taxon>Cyanobacteriota</taxon>
        <taxon>Cyanophyceae</taxon>
        <taxon>Oscillatoriophycideae</taxon>
        <taxon>Chroococcales</taxon>
        <taxon>Microcystaceae</taxon>
        <taxon>Aphanocapsa</taxon>
    </lineage>
</organism>
<sequence>MDDSLDVLSPDQAERLRSLTLQLLALGEDLRQQPRALLVLLRDLDSVHRHIQNSVFRAAMPSERNALYHLLQDIERSGGWPYIPRPQISTFLDRLDQCSPAASDRVPDGDAAT</sequence>
<dbReference type="AlphaFoldDB" id="A0A524RMC6"/>
<reference evidence="1 2" key="1">
    <citation type="journal article" date="2019" name="mSystems">
        <title>Life at home and on the roam: Genomic adaptions reflect the dual lifestyle of an intracellular, facultative symbiont.</title>
        <authorList>
            <person name="Burgsdorf I."/>
        </authorList>
    </citation>
    <scope>NUCLEOTIDE SEQUENCE [LARGE SCALE GENOMIC DNA]</scope>
    <source>
        <strain evidence="1">277cV</strain>
    </source>
</reference>
<dbReference type="Proteomes" id="UP000317990">
    <property type="component" value="Unassembled WGS sequence"/>
</dbReference>
<comment type="caution">
    <text evidence="1">The sequence shown here is derived from an EMBL/GenBank/DDBJ whole genome shotgun (WGS) entry which is preliminary data.</text>
</comment>
<proteinExistence type="predicted"/>
<accession>A0A524RMC6</accession>
<dbReference type="EMBL" id="SRMO01000076">
    <property type="protein sequence ID" value="TGG91599.1"/>
    <property type="molecule type" value="Genomic_DNA"/>
</dbReference>
<gene>
    <name evidence="1" type="ORF">ERJ67_07900</name>
</gene>
<evidence type="ECO:0000313" key="1">
    <source>
        <dbReference type="EMBL" id="TGG91599.1"/>
    </source>
</evidence>
<name>A0A524RMC6_9CHRO</name>